<dbReference type="Proteomes" id="UP000440578">
    <property type="component" value="Unassembled WGS sequence"/>
</dbReference>
<evidence type="ECO:0000313" key="3">
    <source>
        <dbReference type="Proteomes" id="UP000440578"/>
    </source>
</evidence>
<organism evidence="2 3">
    <name type="scientific">Amphibalanus amphitrite</name>
    <name type="common">Striped barnacle</name>
    <name type="synonym">Balanus amphitrite</name>
    <dbReference type="NCBI Taxonomy" id="1232801"/>
    <lineage>
        <taxon>Eukaryota</taxon>
        <taxon>Metazoa</taxon>
        <taxon>Ecdysozoa</taxon>
        <taxon>Arthropoda</taxon>
        <taxon>Crustacea</taxon>
        <taxon>Multicrustacea</taxon>
        <taxon>Cirripedia</taxon>
        <taxon>Thoracica</taxon>
        <taxon>Thoracicalcarea</taxon>
        <taxon>Balanomorpha</taxon>
        <taxon>Balanoidea</taxon>
        <taxon>Balanidae</taxon>
        <taxon>Amphibalaninae</taxon>
        <taxon>Amphibalanus</taxon>
    </lineage>
</organism>
<dbReference type="EMBL" id="VIIS01001419">
    <property type="protein sequence ID" value="KAF0298633.1"/>
    <property type="molecule type" value="Genomic_DNA"/>
</dbReference>
<sequence>MDKHGSYALTNAKSRFRPDMVSTLDKQVEPRATRQICGNDFDSMYFAGACDLGRKRSAWPPLGPVEPQFQLYYPTSDWESVPADLGRLENSLVHRLARSVWFGQQRPRPRLTPASARHPVWKHQRASKRSPAHYRRLHDL</sequence>
<comment type="caution">
    <text evidence="2">The sequence shown here is derived from an EMBL/GenBank/DDBJ whole genome shotgun (WGS) entry which is preliminary data.</text>
</comment>
<keyword evidence="3" id="KW-1185">Reference proteome</keyword>
<accession>A0A6A4VY94</accession>
<protein>
    <submittedName>
        <fullName evidence="2">Uncharacterized protein</fullName>
    </submittedName>
</protein>
<dbReference type="AlphaFoldDB" id="A0A6A4VY94"/>
<evidence type="ECO:0000313" key="2">
    <source>
        <dbReference type="EMBL" id="KAF0298633.1"/>
    </source>
</evidence>
<gene>
    <name evidence="2" type="ORF">FJT64_003994</name>
</gene>
<reference evidence="2 3" key="1">
    <citation type="submission" date="2019-07" db="EMBL/GenBank/DDBJ databases">
        <title>Draft genome assembly of a fouling barnacle, Amphibalanus amphitrite (Darwin, 1854): The first reference genome for Thecostraca.</title>
        <authorList>
            <person name="Kim W."/>
        </authorList>
    </citation>
    <scope>NUCLEOTIDE SEQUENCE [LARGE SCALE GENOMIC DNA]</scope>
    <source>
        <strain evidence="2">SNU_AA5</strain>
        <tissue evidence="2">Soma without cirri and trophi</tissue>
    </source>
</reference>
<evidence type="ECO:0000256" key="1">
    <source>
        <dbReference type="SAM" id="MobiDB-lite"/>
    </source>
</evidence>
<feature type="compositionally biased region" description="Basic residues" evidence="1">
    <location>
        <begin position="119"/>
        <end position="140"/>
    </location>
</feature>
<feature type="region of interest" description="Disordered" evidence="1">
    <location>
        <begin position="107"/>
        <end position="140"/>
    </location>
</feature>
<proteinExistence type="predicted"/>
<name>A0A6A4VY94_AMPAM</name>